<keyword evidence="3" id="KW-0050">Antiport</keyword>
<evidence type="ECO:0000259" key="11">
    <source>
        <dbReference type="PROSITE" id="PS51202"/>
    </source>
</evidence>
<sequence length="505" mass="55497">MQISTELMLLVGSVLFFISMLVGKAGSKYGVPVLLLFLIVGMVFGSDGFGLQFENVQVAQTISSICLCIILFSGGLDTKFQEIRPIIGPGVVLATIGVLLTALLTGVFIYMLSGLMFPALGVSLVTAFLLASIFSSTDSASVFGILRSKGLVLKNNLRPLLELESGSNDPMAFMLTLMFMQIIQSGDNPNYLVVILMVIVQLAVGFVLGYLFGKGAVRIINRIRMENVALYPILLLTLGIFIYAATYYLQGNGYLAVYIAGLVIGNSKFTHKRTSMKFMDGFAWMSQILLFLTLGLLVNPSELINVAVPALIVSAFLILFGRPIVVFLTLLPFRKIGVKDKFYVSWVGLRGAVPIIFAILPLAAGDIPHARWIFNMVFVITIVSLLIQGTSLPAVARWLGLSEKPPKYKQFEDFDVEFAEEIKSAMTEIHISEETLNYGKNLIELPLPDKTLVVMVKRGEQYFVPTGQTELLAGDKLLVISDDEDALKETYNNIGISDYSYQRNI</sequence>
<evidence type="ECO:0000256" key="2">
    <source>
        <dbReference type="ARBA" id="ARBA00022448"/>
    </source>
</evidence>
<feature type="transmembrane region" description="Helical" evidence="10">
    <location>
        <begin position="343"/>
        <end position="364"/>
    </location>
</feature>
<feature type="transmembrane region" description="Helical" evidence="10">
    <location>
        <begin position="58"/>
        <end position="78"/>
    </location>
</feature>
<evidence type="ECO:0000256" key="1">
    <source>
        <dbReference type="ARBA" id="ARBA00004651"/>
    </source>
</evidence>
<dbReference type="OrthoDB" id="9810759at2"/>
<dbReference type="KEGG" id="pbt:ING2E5B_0765"/>
<proteinExistence type="predicted"/>
<feature type="transmembrane region" description="Helical" evidence="10">
    <location>
        <begin position="281"/>
        <end position="298"/>
    </location>
</feature>
<keyword evidence="7 10" id="KW-1133">Transmembrane helix</keyword>
<dbReference type="PATRIC" id="fig|1562970.3.peg.763"/>
<dbReference type="PANTHER" id="PTHR32507">
    <property type="entry name" value="NA(+)/H(+) ANTIPORTER 1"/>
    <property type="match status" value="1"/>
</dbReference>
<evidence type="ECO:0000256" key="7">
    <source>
        <dbReference type="ARBA" id="ARBA00022989"/>
    </source>
</evidence>
<feature type="transmembrane region" description="Helical" evidence="10">
    <location>
        <begin position="90"/>
        <end position="112"/>
    </location>
</feature>
<dbReference type="NCBIfam" id="NF003716">
    <property type="entry name" value="PRK05326.1-3"/>
    <property type="match status" value="1"/>
</dbReference>
<comment type="subcellular location">
    <subcellularLocation>
        <location evidence="1">Cell membrane</location>
        <topology evidence="1">Multi-pass membrane protein</topology>
    </subcellularLocation>
</comment>
<gene>
    <name evidence="12" type="ORF">ING2E5B_0765</name>
</gene>
<dbReference type="NCBIfam" id="NF003715">
    <property type="entry name" value="PRK05326.1-2"/>
    <property type="match status" value="1"/>
</dbReference>
<evidence type="ECO:0000313" key="13">
    <source>
        <dbReference type="Proteomes" id="UP000032417"/>
    </source>
</evidence>
<keyword evidence="5" id="KW-0630">Potassium</keyword>
<keyword evidence="13" id="KW-1185">Reference proteome</keyword>
<feature type="domain" description="RCK C-terminal" evidence="11">
    <location>
        <begin position="413"/>
        <end position="496"/>
    </location>
</feature>
<dbReference type="InterPro" id="IPR006037">
    <property type="entry name" value="RCK_C"/>
</dbReference>
<dbReference type="PANTHER" id="PTHR32507:SF7">
    <property type="entry name" value="K(+)_H(+) ANTIPORTER NHAP2"/>
    <property type="match status" value="1"/>
</dbReference>
<dbReference type="InterPro" id="IPR038770">
    <property type="entry name" value="Na+/solute_symporter_sf"/>
</dbReference>
<dbReference type="Gene3D" id="1.20.1530.20">
    <property type="match status" value="1"/>
</dbReference>
<dbReference type="HOGENOM" id="CLU_005912_9_1_10"/>
<reference evidence="12 13" key="1">
    <citation type="submission" date="2014-08" db="EMBL/GenBank/DDBJ databases">
        <authorList>
            <person name="Wibberg D."/>
        </authorList>
    </citation>
    <scope>NUCLEOTIDE SEQUENCE [LARGE SCALE GENOMIC DNA]</scope>
    <source>
        <strain evidence="13">ING2-E5B</strain>
    </source>
</reference>
<dbReference type="STRING" id="1562970.ING2E5B_0765"/>
<organism evidence="12 13">
    <name type="scientific">Fermentimonas caenicola</name>
    <dbReference type="NCBI Taxonomy" id="1562970"/>
    <lineage>
        <taxon>Bacteria</taxon>
        <taxon>Pseudomonadati</taxon>
        <taxon>Bacteroidota</taxon>
        <taxon>Bacteroidia</taxon>
        <taxon>Bacteroidales</taxon>
        <taxon>Dysgonomonadaceae</taxon>
        <taxon>Fermentimonas</taxon>
    </lineage>
</organism>
<dbReference type="GO" id="GO:0006813">
    <property type="term" value="P:potassium ion transport"/>
    <property type="evidence" value="ECO:0007669"/>
    <property type="project" value="UniProtKB-KW"/>
</dbReference>
<dbReference type="AlphaFoldDB" id="A0A098BZC5"/>
<accession>A0A098BZC5</accession>
<name>A0A098BZC5_9BACT</name>
<dbReference type="Proteomes" id="UP000032417">
    <property type="component" value="Chromosome 1"/>
</dbReference>
<dbReference type="GO" id="GO:0008324">
    <property type="term" value="F:monoatomic cation transmembrane transporter activity"/>
    <property type="evidence" value="ECO:0007669"/>
    <property type="project" value="InterPro"/>
</dbReference>
<keyword evidence="2" id="KW-0813">Transport</keyword>
<keyword evidence="4" id="KW-1003">Cell membrane</keyword>
<dbReference type="EMBL" id="LN515532">
    <property type="protein sequence ID" value="CEA15531.1"/>
    <property type="molecule type" value="Genomic_DNA"/>
</dbReference>
<dbReference type="SUPFAM" id="SSF116726">
    <property type="entry name" value="TrkA C-terminal domain-like"/>
    <property type="match status" value="1"/>
</dbReference>
<dbReference type="GO" id="GO:0005886">
    <property type="term" value="C:plasma membrane"/>
    <property type="evidence" value="ECO:0007669"/>
    <property type="project" value="UniProtKB-SubCell"/>
</dbReference>
<protein>
    <recommendedName>
        <fullName evidence="11">RCK C-terminal domain-containing protein</fullName>
    </recommendedName>
</protein>
<feature type="transmembrane region" description="Helical" evidence="10">
    <location>
        <begin position="29"/>
        <end position="46"/>
    </location>
</feature>
<dbReference type="PROSITE" id="PS51202">
    <property type="entry name" value="RCK_C"/>
    <property type="match status" value="1"/>
</dbReference>
<dbReference type="Gene3D" id="3.30.70.1450">
    <property type="entry name" value="Regulator of K+ conductance, C-terminal domain"/>
    <property type="match status" value="1"/>
</dbReference>
<keyword evidence="8" id="KW-0406">Ion transport</keyword>
<dbReference type="InterPro" id="IPR006153">
    <property type="entry name" value="Cation/H_exchanger_TM"/>
</dbReference>
<keyword evidence="9 10" id="KW-0472">Membrane</keyword>
<evidence type="ECO:0000256" key="10">
    <source>
        <dbReference type="SAM" id="Phobius"/>
    </source>
</evidence>
<feature type="transmembrane region" description="Helical" evidence="10">
    <location>
        <begin position="6"/>
        <end position="22"/>
    </location>
</feature>
<evidence type="ECO:0000256" key="8">
    <source>
        <dbReference type="ARBA" id="ARBA00023065"/>
    </source>
</evidence>
<keyword evidence="6 10" id="KW-0812">Transmembrane</keyword>
<feature type="transmembrane region" description="Helical" evidence="10">
    <location>
        <begin position="124"/>
        <end position="146"/>
    </location>
</feature>
<keyword evidence="5" id="KW-0633">Potassium transport</keyword>
<feature type="transmembrane region" description="Helical" evidence="10">
    <location>
        <begin position="310"/>
        <end position="331"/>
    </location>
</feature>
<feature type="transmembrane region" description="Helical" evidence="10">
    <location>
        <begin position="225"/>
        <end position="245"/>
    </location>
</feature>
<evidence type="ECO:0000256" key="5">
    <source>
        <dbReference type="ARBA" id="ARBA00022538"/>
    </source>
</evidence>
<feature type="transmembrane region" description="Helical" evidence="10">
    <location>
        <begin position="191"/>
        <end position="213"/>
    </location>
</feature>
<evidence type="ECO:0000256" key="6">
    <source>
        <dbReference type="ARBA" id="ARBA00022692"/>
    </source>
</evidence>
<feature type="transmembrane region" description="Helical" evidence="10">
    <location>
        <begin position="376"/>
        <end position="399"/>
    </location>
</feature>
<evidence type="ECO:0000313" key="12">
    <source>
        <dbReference type="EMBL" id="CEA15531.1"/>
    </source>
</evidence>
<dbReference type="GO" id="GO:1902600">
    <property type="term" value="P:proton transmembrane transport"/>
    <property type="evidence" value="ECO:0007669"/>
    <property type="project" value="InterPro"/>
</dbReference>
<dbReference type="Pfam" id="PF00999">
    <property type="entry name" value="Na_H_Exchanger"/>
    <property type="match status" value="1"/>
</dbReference>
<dbReference type="GO" id="GO:0015297">
    <property type="term" value="F:antiporter activity"/>
    <property type="evidence" value="ECO:0007669"/>
    <property type="project" value="UniProtKB-KW"/>
</dbReference>
<evidence type="ECO:0000256" key="9">
    <source>
        <dbReference type="ARBA" id="ARBA00023136"/>
    </source>
</evidence>
<dbReference type="InterPro" id="IPR036721">
    <property type="entry name" value="RCK_C_sf"/>
</dbReference>
<evidence type="ECO:0000256" key="4">
    <source>
        <dbReference type="ARBA" id="ARBA00022475"/>
    </source>
</evidence>
<evidence type="ECO:0000256" key="3">
    <source>
        <dbReference type="ARBA" id="ARBA00022449"/>
    </source>
</evidence>
<dbReference type="Pfam" id="PF02080">
    <property type="entry name" value="TrkA_C"/>
    <property type="match status" value="1"/>
</dbReference>